<feature type="transmembrane region" description="Helical" evidence="1">
    <location>
        <begin position="208"/>
        <end position="227"/>
    </location>
</feature>
<dbReference type="AlphaFoldDB" id="A0A833EAD5"/>
<dbReference type="PANTHER" id="PTHR38815">
    <property type="entry name" value="HYPOTHETICAL MEMBRANE PROTEIN, CONSERVED, DUF373 FAMILY"/>
    <property type="match status" value="1"/>
</dbReference>
<proteinExistence type="predicted"/>
<feature type="transmembrane region" description="Helical" evidence="1">
    <location>
        <begin position="368"/>
        <end position="392"/>
    </location>
</feature>
<reference evidence="2" key="1">
    <citation type="journal article" date="2020" name="ISME J.">
        <title>Gammaproteobacteria mediating utilization of methyl-, sulfur- and petroleum organic compounds in deep ocean hydrothermal plumes.</title>
        <authorList>
            <person name="Zhou Z."/>
            <person name="Liu Y."/>
            <person name="Pan J."/>
            <person name="Cron B.R."/>
            <person name="Toner B.M."/>
            <person name="Anantharaman K."/>
            <person name="Breier J.A."/>
            <person name="Dick G.J."/>
            <person name="Li M."/>
        </authorList>
    </citation>
    <scope>NUCLEOTIDE SEQUENCE</scope>
    <source>
        <strain evidence="2">SZUA-1515</strain>
    </source>
</reference>
<protein>
    <submittedName>
        <fullName evidence="2">DUF373 family protein</fullName>
    </submittedName>
</protein>
<comment type="caution">
    <text evidence="2">The sequence shown here is derived from an EMBL/GenBank/DDBJ whole genome shotgun (WGS) entry which is preliminary data.</text>
</comment>
<keyword evidence="1" id="KW-1133">Transmembrane helix</keyword>
<dbReference type="Proteomes" id="UP000608579">
    <property type="component" value="Unassembled WGS sequence"/>
</dbReference>
<dbReference type="InterPro" id="IPR007254">
    <property type="entry name" value="DUF373"/>
</dbReference>
<keyword evidence="1" id="KW-0472">Membrane</keyword>
<dbReference type="EMBL" id="DQVM01000120">
    <property type="protein sequence ID" value="HIQ30164.1"/>
    <property type="molecule type" value="Genomic_DNA"/>
</dbReference>
<evidence type="ECO:0000313" key="2">
    <source>
        <dbReference type="EMBL" id="HIQ30164.1"/>
    </source>
</evidence>
<feature type="transmembrane region" description="Helical" evidence="1">
    <location>
        <begin position="299"/>
        <end position="324"/>
    </location>
</feature>
<feature type="transmembrane region" description="Helical" evidence="1">
    <location>
        <begin position="182"/>
        <end position="202"/>
    </location>
</feature>
<dbReference type="Pfam" id="PF04123">
    <property type="entry name" value="DUF373"/>
    <property type="match status" value="1"/>
</dbReference>
<evidence type="ECO:0000256" key="1">
    <source>
        <dbReference type="SAM" id="Phobius"/>
    </source>
</evidence>
<feature type="transmembrane region" description="Helical" evidence="1">
    <location>
        <begin position="248"/>
        <end position="270"/>
    </location>
</feature>
<gene>
    <name evidence="2" type="ORF">EYH45_06335</name>
</gene>
<evidence type="ECO:0000313" key="3">
    <source>
        <dbReference type="Proteomes" id="UP000608579"/>
    </source>
</evidence>
<organism evidence="2 3">
    <name type="scientific">Caldiarchaeum subterraneum</name>
    <dbReference type="NCBI Taxonomy" id="311458"/>
    <lineage>
        <taxon>Archaea</taxon>
        <taxon>Nitrososphaerota</taxon>
        <taxon>Candidatus Caldarchaeales</taxon>
        <taxon>Candidatus Caldarchaeaceae</taxon>
        <taxon>Candidatus Caldarchaeum</taxon>
    </lineage>
</organism>
<feature type="transmembrane region" description="Helical" evidence="1">
    <location>
        <begin position="331"/>
        <end position="348"/>
    </location>
</feature>
<dbReference type="PANTHER" id="PTHR38815:SF1">
    <property type="entry name" value="DUF373 FAMILY PROTEIN"/>
    <property type="match status" value="1"/>
</dbReference>
<name>A0A833EAD5_CALS0</name>
<accession>A0A833EAD5</accession>
<sequence>MATYDDSMGLMSSSSQTQPRRLLILVVDRDDDLGRKAGVKSPVVGRGDNLEAAVKLALADPEDSDANSIFSAVKLYDELSRREPSLELEIATVTGVEKEGIEADVKIASELQSILEKFPAEECIFVSDGASDDLVIPVVSSLVRIVSVRRVIVKQSQSVEQTWLLLGRYLKMAFTEPRYAKLFLGIPGVVLMLMGAMLAAGIATLPYFFLLLGVLLMLRGFGIDQRISNSIQNISKITQMASVAQMRFYASLASLAIFLIALYVGIGAAVQKYEEVYGITQGTDALLAYLTITARVSGAFLVVSIDFITVSVLLLVIANMLYYLFIRHPRFWRTIQAGILAIWLWALLKRAGIILEAQTTYSPTDPNIALFLLTGVLGVFTLAVTFTITRTLQRIYGRHFRRVKR</sequence>
<keyword evidence="1" id="KW-0812">Transmembrane</keyword>